<dbReference type="PANTHER" id="PTHR23117">
    <property type="entry name" value="GUANYLATE KINASE-RELATED"/>
    <property type="match status" value="1"/>
</dbReference>
<evidence type="ECO:0000256" key="6">
    <source>
        <dbReference type="ARBA" id="ARBA00022840"/>
    </source>
</evidence>
<evidence type="ECO:0000313" key="8">
    <source>
        <dbReference type="EMBL" id="KAF6002101.1"/>
    </source>
</evidence>
<protein>
    <recommendedName>
        <fullName evidence="2">guanylate kinase</fullName>
        <ecNumber evidence="2">2.7.4.8</ecNumber>
    </recommendedName>
</protein>
<evidence type="ECO:0000256" key="4">
    <source>
        <dbReference type="ARBA" id="ARBA00022741"/>
    </source>
</evidence>
<dbReference type="OrthoDB" id="6334211at2759"/>
<dbReference type="EC" id="2.7.4.8" evidence="2"/>
<dbReference type="GO" id="GO:0005829">
    <property type="term" value="C:cytosol"/>
    <property type="evidence" value="ECO:0007669"/>
    <property type="project" value="TreeGrafter"/>
</dbReference>
<dbReference type="CDD" id="cd00071">
    <property type="entry name" value="GMPK"/>
    <property type="match status" value="1"/>
</dbReference>
<dbReference type="PROSITE" id="PS50052">
    <property type="entry name" value="GUANYLATE_KINASE_2"/>
    <property type="match status" value="1"/>
</dbReference>
<evidence type="ECO:0000313" key="9">
    <source>
        <dbReference type="Proteomes" id="UP000530660"/>
    </source>
</evidence>
<evidence type="ECO:0000256" key="2">
    <source>
        <dbReference type="ARBA" id="ARBA00012961"/>
    </source>
</evidence>
<keyword evidence="5 8" id="KW-0418">Kinase</keyword>
<dbReference type="InterPro" id="IPR020590">
    <property type="entry name" value="Guanylate_kinase_CS"/>
</dbReference>
<dbReference type="GO" id="GO:0004385">
    <property type="term" value="F:GMP kinase activity"/>
    <property type="evidence" value="ECO:0007669"/>
    <property type="project" value="UniProtKB-EC"/>
</dbReference>
<evidence type="ECO:0000256" key="3">
    <source>
        <dbReference type="ARBA" id="ARBA00022679"/>
    </source>
</evidence>
<reference evidence="8 9" key="1">
    <citation type="journal article" date="2020" name="J. Phycol.">
        <title>Comparative genome analysis reveals Cyanidiococcus gen. nov., a new extremophilic red algal genus sister to Cyanidioschyzon (Cyanidioschyzonaceae, Rhodophyta).</title>
        <authorList>
            <person name="Liu S.-L."/>
            <person name="Chiang Y.-R."/>
            <person name="Yoon H.S."/>
            <person name="Fu H.-Y."/>
        </authorList>
    </citation>
    <scope>NUCLEOTIDE SEQUENCE [LARGE SCALE GENOMIC DNA]</scope>
    <source>
        <strain evidence="8 9">THAL066</strain>
    </source>
</reference>
<evidence type="ECO:0000259" key="7">
    <source>
        <dbReference type="PROSITE" id="PS50052"/>
    </source>
</evidence>
<feature type="domain" description="Guanylate kinase-like" evidence="7">
    <location>
        <begin position="7"/>
        <end position="190"/>
    </location>
</feature>
<dbReference type="SMART" id="SM00072">
    <property type="entry name" value="GuKc"/>
    <property type="match status" value="1"/>
</dbReference>
<keyword evidence="3" id="KW-0808">Transferase</keyword>
<name>A0A7J7IIF4_9RHOD</name>
<comment type="caution">
    <text evidence="8">The sequence shown here is derived from an EMBL/GenBank/DDBJ whole genome shotgun (WGS) entry which is preliminary data.</text>
</comment>
<dbReference type="Pfam" id="PF00625">
    <property type="entry name" value="Guanylate_kin"/>
    <property type="match status" value="1"/>
</dbReference>
<proteinExistence type="inferred from homology"/>
<keyword evidence="6" id="KW-0067">ATP-binding</keyword>
<accession>A0A7J7IIF4</accession>
<dbReference type="InterPro" id="IPR008145">
    <property type="entry name" value="GK/Ca_channel_bsu"/>
</dbReference>
<sequence length="212" mass="23690">MGTAASPRCFVLAGPSGVGKGTVIARLCQELPGVFDFSVSHTTRAPRPGECDGREYHFLTTEQFQKDRVAGRFLETATVHGQWYGTSWEAIERVRRTGRICILDIDVQGVRSVRAAGLPALVVFLMPPSMTELERRLRGRGTEDEARIQCRLKTAAREVSVARGEPTLFDAIIENHCLEETCLRIRTLLDTDIAQVRDLTNTRPHRTDRPSE</sequence>
<evidence type="ECO:0000256" key="5">
    <source>
        <dbReference type="ARBA" id="ARBA00022777"/>
    </source>
</evidence>
<dbReference type="GO" id="GO:0005524">
    <property type="term" value="F:ATP binding"/>
    <property type="evidence" value="ECO:0007669"/>
    <property type="project" value="UniProtKB-KW"/>
</dbReference>
<dbReference type="PANTHER" id="PTHR23117:SF13">
    <property type="entry name" value="GUANYLATE KINASE"/>
    <property type="match status" value="1"/>
</dbReference>
<dbReference type="Proteomes" id="UP000530660">
    <property type="component" value="Unassembled WGS sequence"/>
</dbReference>
<gene>
    <name evidence="8" type="primary">GUK1_1</name>
    <name evidence="8" type="ORF">F1559_000421</name>
</gene>
<dbReference type="SUPFAM" id="SSF52540">
    <property type="entry name" value="P-loop containing nucleoside triphosphate hydrolases"/>
    <property type="match status" value="1"/>
</dbReference>
<dbReference type="InterPro" id="IPR008144">
    <property type="entry name" value="Guanylate_kin-like_dom"/>
</dbReference>
<dbReference type="EMBL" id="VWRR01000011">
    <property type="protein sequence ID" value="KAF6002101.1"/>
    <property type="molecule type" value="Genomic_DNA"/>
</dbReference>
<dbReference type="Gene3D" id="3.40.50.300">
    <property type="entry name" value="P-loop containing nucleotide triphosphate hydrolases"/>
    <property type="match status" value="1"/>
</dbReference>
<dbReference type="NCBIfam" id="TIGR03263">
    <property type="entry name" value="guanyl_kin"/>
    <property type="match status" value="1"/>
</dbReference>
<evidence type="ECO:0000256" key="1">
    <source>
        <dbReference type="ARBA" id="ARBA00005790"/>
    </source>
</evidence>
<dbReference type="AlphaFoldDB" id="A0A7J7IIF4"/>
<dbReference type="InterPro" id="IPR027417">
    <property type="entry name" value="P-loop_NTPase"/>
</dbReference>
<comment type="similarity">
    <text evidence="1">Belongs to the guanylate kinase family.</text>
</comment>
<dbReference type="PROSITE" id="PS00856">
    <property type="entry name" value="GUANYLATE_KINASE_1"/>
    <property type="match status" value="1"/>
</dbReference>
<keyword evidence="4" id="KW-0547">Nucleotide-binding</keyword>
<keyword evidence="9" id="KW-1185">Reference proteome</keyword>
<organism evidence="8 9">
    <name type="scientific">Cyanidiococcus yangmingshanensis</name>
    <dbReference type="NCBI Taxonomy" id="2690220"/>
    <lineage>
        <taxon>Eukaryota</taxon>
        <taxon>Rhodophyta</taxon>
        <taxon>Bangiophyceae</taxon>
        <taxon>Cyanidiales</taxon>
        <taxon>Cyanidiaceae</taxon>
        <taxon>Cyanidiococcus</taxon>
    </lineage>
</organism>
<dbReference type="InterPro" id="IPR017665">
    <property type="entry name" value="Guanylate_kinase"/>
</dbReference>